<dbReference type="OrthoDB" id="3800696at2759"/>
<keyword evidence="2" id="KW-0472">Membrane</keyword>
<dbReference type="AlphaFoldDB" id="A0A9P4V3P1"/>
<evidence type="ECO:0000256" key="2">
    <source>
        <dbReference type="SAM" id="Phobius"/>
    </source>
</evidence>
<evidence type="ECO:0000313" key="4">
    <source>
        <dbReference type="Proteomes" id="UP000799444"/>
    </source>
</evidence>
<proteinExistence type="predicted"/>
<feature type="region of interest" description="Disordered" evidence="1">
    <location>
        <begin position="87"/>
        <end position="136"/>
    </location>
</feature>
<gene>
    <name evidence="3" type="ORF">EJ04DRAFT_214138</name>
</gene>
<sequence>MYFGVNHGRWGQHEHMVSTTVLWCLPKPCLVHVLIARSTGTKAQTSCVTGTVFQTFGDQQPILNYQCWPQWNGGNWDATVFTSQPSSTLETTVSSTQTPVDQSSPGPSATPTGFSPSETAVSAQTSSPPTEPKEKSQAWIAGPVIGGIAGAALFTTLGWFLYRRRMQRSSGPDSDFVELESKEIYAHRSEPQNGMFVNQYGPVEAPDRTVYEVAGSHYATPAELDGVGRK</sequence>
<dbReference type="Proteomes" id="UP000799444">
    <property type="component" value="Unassembled WGS sequence"/>
</dbReference>
<feature type="compositionally biased region" description="Polar residues" evidence="1">
    <location>
        <begin position="87"/>
        <end position="128"/>
    </location>
</feature>
<organism evidence="3 4">
    <name type="scientific">Polyplosphaeria fusca</name>
    <dbReference type="NCBI Taxonomy" id="682080"/>
    <lineage>
        <taxon>Eukaryota</taxon>
        <taxon>Fungi</taxon>
        <taxon>Dikarya</taxon>
        <taxon>Ascomycota</taxon>
        <taxon>Pezizomycotina</taxon>
        <taxon>Dothideomycetes</taxon>
        <taxon>Pleosporomycetidae</taxon>
        <taxon>Pleosporales</taxon>
        <taxon>Tetraplosphaeriaceae</taxon>
        <taxon>Polyplosphaeria</taxon>
    </lineage>
</organism>
<keyword evidence="4" id="KW-1185">Reference proteome</keyword>
<keyword evidence="2" id="KW-0812">Transmembrane</keyword>
<comment type="caution">
    <text evidence="3">The sequence shown here is derived from an EMBL/GenBank/DDBJ whole genome shotgun (WGS) entry which is preliminary data.</text>
</comment>
<name>A0A9P4V3P1_9PLEO</name>
<accession>A0A9P4V3P1</accession>
<protein>
    <submittedName>
        <fullName evidence="3">Uncharacterized protein</fullName>
    </submittedName>
</protein>
<dbReference type="EMBL" id="ML996136">
    <property type="protein sequence ID" value="KAF2735358.1"/>
    <property type="molecule type" value="Genomic_DNA"/>
</dbReference>
<keyword evidence="2" id="KW-1133">Transmembrane helix</keyword>
<feature type="transmembrane region" description="Helical" evidence="2">
    <location>
        <begin position="138"/>
        <end position="162"/>
    </location>
</feature>
<reference evidence="3" key="1">
    <citation type="journal article" date="2020" name="Stud. Mycol.">
        <title>101 Dothideomycetes genomes: a test case for predicting lifestyles and emergence of pathogens.</title>
        <authorList>
            <person name="Haridas S."/>
            <person name="Albert R."/>
            <person name="Binder M."/>
            <person name="Bloem J."/>
            <person name="Labutti K."/>
            <person name="Salamov A."/>
            <person name="Andreopoulos B."/>
            <person name="Baker S."/>
            <person name="Barry K."/>
            <person name="Bills G."/>
            <person name="Bluhm B."/>
            <person name="Cannon C."/>
            <person name="Castanera R."/>
            <person name="Culley D."/>
            <person name="Daum C."/>
            <person name="Ezra D."/>
            <person name="Gonzalez J."/>
            <person name="Henrissat B."/>
            <person name="Kuo A."/>
            <person name="Liang C."/>
            <person name="Lipzen A."/>
            <person name="Lutzoni F."/>
            <person name="Magnuson J."/>
            <person name="Mondo S."/>
            <person name="Nolan M."/>
            <person name="Ohm R."/>
            <person name="Pangilinan J."/>
            <person name="Park H.-J."/>
            <person name="Ramirez L."/>
            <person name="Alfaro M."/>
            <person name="Sun H."/>
            <person name="Tritt A."/>
            <person name="Yoshinaga Y."/>
            <person name="Zwiers L.-H."/>
            <person name="Turgeon B."/>
            <person name="Goodwin S."/>
            <person name="Spatafora J."/>
            <person name="Crous P."/>
            <person name="Grigoriev I."/>
        </authorList>
    </citation>
    <scope>NUCLEOTIDE SEQUENCE</scope>
    <source>
        <strain evidence="3">CBS 125425</strain>
    </source>
</reference>
<evidence type="ECO:0000256" key="1">
    <source>
        <dbReference type="SAM" id="MobiDB-lite"/>
    </source>
</evidence>
<evidence type="ECO:0000313" key="3">
    <source>
        <dbReference type="EMBL" id="KAF2735358.1"/>
    </source>
</evidence>